<feature type="chain" id="PRO_5017300143" evidence="1">
    <location>
        <begin position="20"/>
        <end position="163"/>
    </location>
</feature>
<protein>
    <submittedName>
        <fullName evidence="2">Copper resistance protein NlpE</fullName>
    </submittedName>
</protein>
<proteinExistence type="predicted"/>
<gene>
    <name evidence="2" type="ORF">D7V21_01595</name>
</gene>
<evidence type="ECO:0000313" key="2">
    <source>
        <dbReference type="EMBL" id="RKG36309.1"/>
    </source>
</evidence>
<keyword evidence="3" id="KW-1185">Reference proteome</keyword>
<dbReference type="PROSITE" id="PS51257">
    <property type="entry name" value="PROKAR_LIPOPROTEIN"/>
    <property type="match status" value="1"/>
</dbReference>
<dbReference type="InterPro" id="IPR007298">
    <property type="entry name" value="Cu-R_lipoprotein_NlpE"/>
</dbReference>
<comment type="caution">
    <text evidence="2">The sequence shown here is derived from an EMBL/GenBank/DDBJ whole genome shotgun (WGS) entry which is preliminary data.</text>
</comment>
<dbReference type="AlphaFoldDB" id="A0A3A8EQ89"/>
<keyword evidence="1" id="KW-0732">Signal</keyword>
<name>A0A3A8EQ89_9GAMM</name>
<dbReference type="OrthoDB" id="5348860at2"/>
<reference evidence="2 3" key="1">
    <citation type="submission" date="2018-09" db="EMBL/GenBank/DDBJ databases">
        <title>The draft genome of Acinetobacter spp. strains.</title>
        <authorList>
            <person name="Qin J."/>
            <person name="Feng Y."/>
            <person name="Zong Z."/>
        </authorList>
    </citation>
    <scope>NUCLEOTIDE SEQUENCE [LARGE SCALE GENOMIC DNA]</scope>
    <source>
        <strain evidence="2 3">WCHAc060096</strain>
    </source>
</reference>
<feature type="signal peptide" evidence="1">
    <location>
        <begin position="1"/>
        <end position="19"/>
    </location>
</feature>
<dbReference type="EMBL" id="RAXU01000001">
    <property type="protein sequence ID" value="RKG36309.1"/>
    <property type="molecule type" value="Genomic_DNA"/>
</dbReference>
<organism evidence="2 3">
    <name type="scientific">Acinetobacter guerrae</name>
    <dbReference type="NCBI Taxonomy" id="1843371"/>
    <lineage>
        <taxon>Bacteria</taxon>
        <taxon>Pseudomonadati</taxon>
        <taxon>Pseudomonadota</taxon>
        <taxon>Gammaproteobacteria</taxon>
        <taxon>Moraxellales</taxon>
        <taxon>Moraxellaceae</taxon>
        <taxon>Acinetobacter</taxon>
    </lineage>
</organism>
<dbReference type="Proteomes" id="UP000269001">
    <property type="component" value="Unassembled WGS sequence"/>
</dbReference>
<sequence>MKKSLVAIAIASTFLVACSKNENKTETAPSTSDQAVVASAPAETATAVDTAHTAENALDWAGDYEGKLPCADCEGIKTELELKADKTFELTETYLGGKSDGKPIETKGSFSFDPKNSSIITLDAKGDKRKFFIGENTATALDLEGNKIEGAMADLYILKKDVK</sequence>
<accession>A0A3A8EQ89</accession>
<evidence type="ECO:0000313" key="3">
    <source>
        <dbReference type="Proteomes" id="UP000269001"/>
    </source>
</evidence>
<dbReference type="Gene3D" id="2.40.128.640">
    <property type="match status" value="1"/>
</dbReference>
<dbReference type="RefSeq" id="WP_120368772.1">
    <property type="nucleotide sequence ID" value="NZ_BKYM01000002.1"/>
</dbReference>
<dbReference type="Pfam" id="PF04170">
    <property type="entry name" value="NlpE"/>
    <property type="match status" value="1"/>
</dbReference>
<evidence type="ECO:0000256" key="1">
    <source>
        <dbReference type="SAM" id="SignalP"/>
    </source>
</evidence>